<dbReference type="AlphaFoldDB" id="A0A5B9DSC6"/>
<evidence type="ECO:0000313" key="2">
    <source>
        <dbReference type="Proteomes" id="UP000321062"/>
    </source>
</evidence>
<dbReference type="EMBL" id="CP041690">
    <property type="protein sequence ID" value="QEE21338.1"/>
    <property type="molecule type" value="Genomic_DNA"/>
</dbReference>
<evidence type="ECO:0000313" key="1">
    <source>
        <dbReference type="EMBL" id="QEE21338.1"/>
    </source>
</evidence>
<dbReference type="OrthoDB" id="7060093at2"/>
<organism evidence="1 2">
    <name type="scientific">Paradevosia tibetensis</name>
    <dbReference type="NCBI Taxonomy" id="1447062"/>
    <lineage>
        <taxon>Bacteria</taxon>
        <taxon>Pseudomonadati</taxon>
        <taxon>Pseudomonadota</taxon>
        <taxon>Alphaproteobacteria</taxon>
        <taxon>Hyphomicrobiales</taxon>
        <taxon>Devosiaceae</taxon>
        <taxon>Paradevosia</taxon>
    </lineage>
</organism>
<protein>
    <submittedName>
        <fullName evidence="1">Uncharacterized protein</fullName>
    </submittedName>
</protein>
<gene>
    <name evidence="1" type="ORF">FNA67_14585</name>
</gene>
<keyword evidence="2" id="KW-1185">Reference proteome</keyword>
<sequence>MTTKTAVIALLAMWGVGTCLPAIAEEGGRPQGDGLTDRVWVQQDTDLPGAMQVFLSDGTLISDSCWETHRLSAWKQVDATHLSWEEDGMPISAEIVSLTADELVLKSPAGEQRFKPADVPYVCPDMPKE</sequence>
<dbReference type="RefSeq" id="WP_049705853.1">
    <property type="nucleotide sequence ID" value="NZ_BMFM01000001.1"/>
</dbReference>
<proteinExistence type="predicted"/>
<dbReference type="KEGG" id="yti:FNA67_14585"/>
<name>A0A5B9DSC6_9HYPH</name>
<dbReference type="Proteomes" id="UP000321062">
    <property type="component" value="Chromosome"/>
</dbReference>
<reference evidence="1 2" key="1">
    <citation type="journal article" date="2015" name="Int. J. Syst. Evol. Microbiol.">
        <title>Youhaiella tibetensis gen. nov., sp. nov., isolated from subsurface sediment.</title>
        <authorList>
            <person name="Wang Y.X."/>
            <person name="Huang F.Q."/>
            <person name="Nogi Y."/>
            <person name="Pang S.J."/>
            <person name="Wang P.K."/>
            <person name="Lv J."/>
        </authorList>
    </citation>
    <scope>NUCLEOTIDE SEQUENCE [LARGE SCALE GENOMIC DNA]</scope>
    <source>
        <strain evidence="2">fig4</strain>
    </source>
</reference>
<accession>A0A5B9DSC6</accession>